<protein>
    <submittedName>
        <fullName evidence="2">Uncharacterized protein</fullName>
    </submittedName>
</protein>
<gene>
    <name evidence="2" type="ORF">LXM26_24255</name>
</gene>
<accession>A0A9X1THD2</accession>
<dbReference type="Proteomes" id="UP001139000">
    <property type="component" value="Unassembled WGS sequence"/>
</dbReference>
<dbReference type="AlphaFoldDB" id="A0A9X1THD2"/>
<feature type="signal peptide" evidence="1">
    <location>
        <begin position="1"/>
        <end position="23"/>
    </location>
</feature>
<keyword evidence="1" id="KW-0732">Signal</keyword>
<organism evidence="2 3">
    <name type="scientific">Dyadobacter chenwenxiniae</name>
    <dbReference type="NCBI Taxonomy" id="2906456"/>
    <lineage>
        <taxon>Bacteria</taxon>
        <taxon>Pseudomonadati</taxon>
        <taxon>Bacteroidota</taxon>
        <taxon>Cytophagia</taxon>
        <taxon>Cytophagales</taxon>
        <taxon>Spirosomataceae</taxon>
        <taxon>Dyadobacter</taxon>
    </lineage>
</organism>
<comment type="caution">
    <text evidence="2">The sequence shown here is derived from an EMBL/GenBank/DDBJ whole genome shotgun (WGS) entry which is preliminary data.</text>
</comment>
<dbReference type="RefSeq" id="WP_234657594.1">
    <property type="nucleotide sequence ID" value="NZ_CP094997.1"/>
</dbReference>
<evidence type="ECO:0000313" key="2">
    <source>
        <dbReference type="EMBL" id="MCF0064645.1"/>
    </source>
</evidence>
<dbReference type="PROSITE" id="PS51257">
    <property type="entry name" value="PROKAR_LIPOPROTEIN"/>
    <property type="match status" value="1"/>
</dbReference>
<reference evidence="2" key="1">
    <citation type="submission" date="2021-12" db="EMBL/GenBank/DDBJ databases">
        <title>Novel species in genus Dyadobacter.</title>
        <authorList>
            <person name="Ma C."/>
        </authorList>
    </citation>
    <scope>NUCLEOTIDE SEQUENCE</scope>
    <source>
        <strain evidence="2">LJ419</strain>
    </source>
</reference>
<sequence>MRTFGNLSLLLLFLAALSFGFLACDDCSDTADAPVTAPIRFSIVNPKGENLVDTNGSYYSVDSIGLFDQQVNEWIYLNKEYVPAAKGYVFSGDCAKNKNGKSSLILKLTSFDSDTLDVWYKQEDNKCFLLYAYTHFQHNGRDLQKSPLTSALLISKSD</sequence>
<keyword evidence="3" id="KW-1185">Reference proteome</keyword>
<evidence type="ECO:0000313" key="3">
    <source>
        <dbReference type="Proteomes" id="UP001139000"/>
    </source>
</evidence>
<name>A0A9X1THD2_9BACT</name>
<evidence type="ECO:0000256" key="1">
    <source>
        <dbReference type="SAM" id="SignalP"/>
    </source>
</evidence>
<feature type="chain" id="PRO_5040834336" evidence="1">
    <location>
        <begin position="24"/>
        <end position="158"/>
    </location>
</feature>
<proteinExistence type="predicted"/>
<dbReference type="EMBL" id="JAJTTC010000008">
    <property type="protein sequence ID" value="MCF0064645.1"/>
    <property type="molecule type" value="Genomic_DNA"/>
</dbReference>